<keyword evidence="2" id="KW-0812">Transmembrane</keyword>
<keyword evidence="4" id="KW-1185">Reference proteome</keyword>
<evidence type="ECO:0000313" key="4">
    <source>
        <dbReference type="Proteomes" id="UP001501138"/>
    </source>
</evidence>
<evidence type="ECO:0000256" key="1">
    <source>
        <dbReference type="SAM" id="MobiDB-lite"/>
    </source>
</evidence>
<evidence type="ECO:0000313" key="3">
    <source>
        <dbReference type="EMBL" id="GAA1715859.1"/>
    </source>
</evidence>
<feature type="compositionally biased region" description="Acidic residues" evidence="1">
    <location>
        <begin position="120"/>
        <end position="133"/>
    </location>
</feature>
<dbReference type="EMBL" id="BAAAPM010000003">
    <property type="protein sequence ID" value="GAA1715859.1"/>
    <property type="molecule type" value="Genomic_DNA"/>
</dbReference>
<sequence length="470" mass="49118">MADTQWQTLDGDADLVRSKGKKYQDIADAIGRATATLDAIVDDASTTAKSMDATKSLASDVREDIAKATDRYRFTGDALVAYASSLDTAISESATAAAQIASIEEDLASARTTASNAQSEVDDLPNDAPEADADAASSTLSTANSRVSNLEGSLGYWQGRWNDAKGDKDSAANTAKNEIDEVVTGDKVHGLEDGFWDKVGEVASFLYKALKIICDIAGILAIFLSWVPVLGQVLLVLAAIGSIIAIVEGIVKMAKEGFSWGALVGVGLGVMGLFGGKAIGTLAKYAKARSVVQTAGRMSNTAARAKFGTALLKSSRKTFAQTNGQRAWEVLKSPFLRSSTDKAVAGLLKSGERAKAFTTWRGSQFPLPYKDGGARFALGNDDVADMVAHFGQTGLRLDNVTVNASAIATVGAVFHQTANLTNNMVKLGTDINGGNGWGIADTGNSVVTQPAGGAWGNITGIPMKVNSWFG</sequence>
<proteinExistence type="predicted"/>
<evidence type="ECO:0000256" key="2">
    <source>
        <dbReference type="SAM" id="Phobius"/>
    </source>
</evidence>
<reference evidence="4" key="1">
    <citation type="journal article" date="2019" name="Int. J. Syst. Evol. Microbiol.">
        <title>The Global Catalogue of Microorganisms (GCM) 10K type strain sequencing project: providing services to taxonomists for standard genome sequencing and annotation.</title>
        <authorList>
            <consortium name="The Broad Institute Genomics Platform"/>
            <consortium name="The Broad Institute Genome Sequencing Center for Infectious Disease"/>
            <person name="Wu L."/>
            <person name="Ma J."/>
        </authorList>
    </citation>
    <scope>NUCLEOTIDE SEQUENCE [LARGE SCALE GENOMIC DNA]</scope>
    <source>
        <strain evidence="4">JCM 15589</strain>
    </source>
</reference>
<dbReference type="RefSeq" id="WP_344246267.1">
    <property type="nucleotide sequence ID" value="NZ_BAAAPM010000003.1"/>
</dbReference>
<gene>
    <name evidence="3" type="ORF">GCM10009809_10000</name>
</gene>
<protein>
    <submittedName>
        <fullName evidence="3">Uncharacterized protein</fullName>
    </submittedName>
</protein>
<comment type="caution">
    <text evidence="3">The sequence shown here is derived from an EMBL/GenBank/DDBJ whole genome shotgun (WGS) entry which is preliminary data.</text>
</comment>
<organism evidence="3 4">
    <name type="scientific">Isoptericola hypogeus</name>
    <dbReference type="NCBI Taxonomy" id="300179"/>
    <lineage>
        <taxon>Bacteria</taxon>
        <taxon>Bacillati</taxon>
        <taxon>Actinomycetota</taxon>
        <taxon>Actinomycetes</taxon>
        <taxon>Micrococcales</taxon>
        <taxon>Promicromonosporaceae</taxon>
        <taxon>Isoptericola</taxon>
    </lineage>
</organism>
<accession>A0ABP4V1Z7</accession>
<dbReference type="Proteomes" id="UP001501138">
    <property type="component" value="Unassembled WGS sequence"/>
</dbReference>
<keyword evidence="2" id="KW-0472">Membrane</keyword>
<name>A0ABP4V1Z7_9MICO</name>
<feature type="compositionally biased region" description="Low complexity" evidence="1">
    <location>
        <begin position="134"/>
        <end position="144"/>
    </location>
</feature>
<feature type="region of interest" description="Disordered" evidence="1">
    <location>
        <begin position="111"/>
        <end position="144"/>
    </location>
</feature>
<feature type="transmembrane region" description="Helical" evidence="2">
    <location>
        <begin position="205"/>
        <end position="227"/>
    </location>
</feature>
<keyword evidence="2" id="KW-1133">Transmembrane helix</keyword>
<feature type="transmembrane region" description="Helical" evidence="2">
    <location>
        <begin position="258"/>
        <end position="276"/>
    </location>
</feature>